<dbReference type="AlphaFoldDB" id="A0A4Q7YAC8"/>
<dbReference type="InterPro" id="IPR013207">
    <property type="entry name" value="LGFP"/>
</dbReference>
<name>A0A4Q7YAC8_9ACTN</name>
<protein>
    <submittedName>
        <fullName evidence="1">LGFP repeat-containing protein</fullName>
    </submittedName>
</protein>
<dbReference type="OrthoDB" id="514320at2"/>
<sequence length="494" mass="52020">MRTRGRGAPRWLRGAVAGLTVAGGLLLPGQAAADEPVAPRGSAAETGAPAAVGIPGIDGDLIEAKYAALGGSAGVLGSPIDVKTCVGLSVCFREYEQGVIYWFSGSSTAWAFADEALHDAWWQEGGGTGVPVGGSVGRPVSDTFCGLPAGGCGQHFEHGSIYHSAATAPARVDPVTRAGWSAEGWERGVLGYPTTSTFCGLRDGGCGQHFERGSVYWSPAAGSRVIRGPVKDRWAGQGWENGALGYPTSSTFCGLRDGGCGQHFQGGSVYWSPSSGARLVAPEVVGRWAGQGWENGSLGYPTSDPFFGADRARGQHFQGGSVYWTWTGTFTVLGPIRDRWGAQGWERGSLGRPVSDTFCGLRDGGCGQHFLNGSIYWSPATGARVVPRSVQGQWSRHGWETGSMGYPTSEVFCGLRDGGCGQHFERASVYWSNGTVPSAVIGPLRDRWAALGWETGRLGYPTREAAAYAHGGSWQLFQGGIVQLIGGRVTVNYR</sequence>
<organism evidence="1 2">
    <name type="scientific">Blastococcus saxobsidens</name>
    <dbReference type="NCBI Taxonomy" id="138336"/>
    <lineage>
        <taxon>Bacteria</taxon>
        <taxon>Bacillati</taxon>
        <taxon>Actinomycetota</taxon>
        <taxon>Actinomycetes</taxon>
        <taxon>Geodermatophilales</taxon>
        <taxon>Geodermatophilaceae</taxon>
        <taxon>Blastococcus</taxon>
    </lineage>
</organism>
<gene>
    <name evidence="1" type="ORF">BKA19_3504</name>
</gene>
<reference evidence="1 2" key="1">
    <citation type="submission" date="2019-02" db="EMBL/GenBank/DDBJ databases">
        <title>Sequencing the genomes of 1000 actinobacteria strains.</title>
        <authorList>
            <person name="Klenk H.-P."/>
        </authorList>
    </citation>
    <scope>NUCLEOTIDE SEQUENCE [LARGE SCALE GENOMIC DNA]</scope>
    <source>
        <strain evidence="1 2">DSM 44509</strain>
    </source>
</reference>
<proteinExistence type="predicted"/>
<dbReference type="EMBL" id="SHKV01000001">
    <property type="protein sequence ID" value="RZU33768.1"/>
    <property type="molecule type" value="Genomic_DNA"/>
</dbReference>
<dbReference type="Proteomes" id="UP000292507">
    <property type="component" value="Unassembled WGS sequence"/>
</dbReference>
<accession>A0A4Q7YAC8</accession>
<dbReference type="RefSeq" id="WP_104529478.1">
    <property type="nucleotide sequence ID" value="NZ_POQT01000028.1"/>
</dbReference>
<dbReference type="Pfam" id="PF08310">
    <property type="entry name" value="LGFP"/>
    <property type="match status" value="6"/>
</dbReference>
<evidence type="ECO:0000313" key="1">
    <source>
        <dbReference type="EMBL" id="RZU33768.1"/>
    </source>
</evidence>
<evidence type="ECO:0000313" key="2">
    <source>
        <dbReference type="Proteomes" id="UP000292507"/>
    </source>
</evidence>
<comment type="caution">
    <text evidence="1">The sequence shown here is derived from an EMBL/GenBank/DDBJ whole genome shotgun (WGS) entry which is preliminary data.</text>
</comment>
<keyword evidence="2" id="KW-1185">Reference proteome</keyword>